<feature type="domain" description="DUF6892" evidence="1">
    <location>
        <begin position="3"/>
        <end position="191"/>
    </location>
</feature>
<dbReference type="EMBL" id="CP108038">
    <property type="protein sequence ID" value="WUN84737.1"/>
    <property type="molecule type" value="Genomic_DNA"/>
</dbReference>
<dbReference type="InterPro" id="IPR032675">
    <property type="entry name" value="LRR_dom_sf"/>
</dbReference>
<evidence type="ECO:0000259" key="1">
    <source>
        <dbReference type="Pfam" id="PF21832"/>
    </source>
</evidence>
<evidence type="ECO:0000313" key="2">
    <source>
        <dbReference type="EMBL" id="WUN84737.1"/>
    </source>
</evidence>
<accession>A0ABZ1QQZ3</accession>
<name>A0ABZ1QQZ3_9ACTN</name>
<sequence>MADALLGLPVTQAQCATVRELRWHTSSKAIALVWNEWGGECEEFHIRALDGISAALPGLEALHLELTEVTDLTPVTSCDRLRVLTLAGGYDDETDLAPLAATRMLTSLALHSKRVEELRPLSGLPLEHLSLDGCHDGNGHNVIDLAPLEHIASLRTLHYRRFARIRGDEHPVLSAFDNARVIDRLAARGVTLTFDW</sequence>
<reference evidence="2" key="1">
    <citation type="submission" date="2022-10" db="EMBL/GenBank/DDBJ databases">
        <title>The complete genomes of actinobacterial strains from the NBC collection.</title>
        <authorList>
            <person name="Joergensen T.S."/>
            <person name="Alvarez Arevalo M."/>
            <person name="Sterndorff E.B."/>
            <person name="Faurdal D."/>
            <person name="Vuksanovic O."/>
            <person name="Mourched A.-S."/>
            <person name="Charusanti P."/>
            <person name="Shaw S."/>
            <person name="Blin K."/>
            <person name="Weber T."/>
        </authorList>
    </citation>
    <scope>NUCLEOTIDE SEQUENCE</scope>
    <source>
        <strain evidence="2">NBC_00302</strain>
    </source>
</reference>
<protein>
    <recommendedName>
        <fullName evidence="1">DUF6892 domain-containing protein</fullName>
    </recommendedName>
</protein>
<dbReference type="Proteomes" id="UP001432071">
    <property type="component" value="Chromosome"/>
</dbReference>
<gene>
    <name evidence="2" type="ORF">OHT53_00810</name>
</gene>
<proteinExistence type="predicted"/>
<dbReference type="SUPFAM" id="SSF52058">
    <property type="entry name" value="L domain-like"/>
    <property type="match status" value="1"/>
</dbReference>
<evidence type="ECO:0000313" key="3">
    <source>
        <dbReference type="Proteomes" id="UP001432071"/>
    </source>
</evidence>
<dbReference type="Gene3D" id="3.80.10.10">
    <property type="entry name" value="Ribonuclease Inhibitor"/>
    <property type="match status" value="1"/>
</dbReference>
<dbReference type="Pfam" id="PF21832">
    <property type="entry name" value="DUF6892"/>
    <property type="match status" value="1"/>
</dbReference>
<dbReference type="InterPro" id="IPR054187">
    <property type="entry name" value="DUF6892"/>
</dbReference>
<organism evidence="2 3">
    <name type="scientific">Streptomyces bobili</name>
    <dbReference type="NCBI Taxonomy" id="67280"/>
    <lineage>
        <taxon>Bacteria</taxon>
        <taxon>Bacillati</taxon>
        <taxon>Actinomycetota</taxon>
        <taxon>Actinomycetes</taxon>
        <taxon>Kitasatosporales</taxon>
        <taxon>Streptomycetaceae</taxon>
        <taxon>Streptomyces</taxon>
    </lineage>
</organism>
<keyword evidence="3" id="KW-1185">Reference proteome</keyword>